<evidence type="ECO:0000313" key="6">
    <source>
        <dbReference type="EMBL" id="KRN47066.1"/>
    </source>
</evidence>
<dbReference type="NCBIfam" id="TIGR00281">
    <property type="entry name" value="SMC-Scp complex subunit ScpB"/>
    <property type="match status" value="1"/>
</dbReference>
<dbReference type="PANTHER" id="PTHR34298:SF2">
    <property type="entry name" value="SEGREGATION AND CONDENSATION PROTEIN B"/>
    <property type="match status" value="1"/>
</dbReference>
<dbReference type="InterPro" id="IPR036388">
    <property type="entry name" value="WH-like_DNA-bd_sf"/>
</dbReference>
<dbReference type="PIRSF" id="PIRSF019345">
    <property type="entry name" value="ScpB"/>
    <property type="match status" value="1"/>
</dbReference>
<keyword evidence="4 5" id="KW-0131">Cell cycle</keyword>
<dbReference type="GO" id="GO:0051301">
    <property type="term" value="P:cell division"/>
    <property type="evidence" value="ECO:0007669"/>
    <property type="project" value="UniProtKB-KW"/>
</dbReference>
<gene>
    <name evidence="5" type="primary">scpB</name>
    <name evidence="6" type="ORF">IV50_GL000336</name>
</gene>
<dbReference type="GO" id="GO:0006260">
    <property type="term" value="P:DNA replication"/>
    <property type="evidence" value="ECO:0007669"/>
    <property type="project" value="UniProtKB-UniRule"/>
</dbReference>
<dbReference type="InterPro" id="IPR036390">
    <property type="entry name" value="WH_DNA-bd_sf"/>
</dbReference>
<comment type="caution">
    <text evidence="6">The sequence shown here is derived from an EMBL/GenBank/DDBJ whole genome shotgun (WGS) entry which is preliminary data.</text>
</comment>
<comment type="function">
    <text evidence="5">Participates in chromosomal partition during cell division. May act via the formation of a condensin-like complex containing Smc and ScpA that pull DNA away from mid-cell into both cell halves.</text>
</comment>
<dbReference type="GO" id="GO:0005737">
    <property type="term" value="C:cytoplasm"/>
    <property type="evidence" value="ECO:0007669"/>
    <property type="project" value="UniProtKB-SubCell"/>
</dbReference>
<keyword evidence="3 5" id="KW-0159">Chromosome partition</keyword>
<dbReference type="EMBL" id="JQBM01000001">
    <property type="protein sequence ID" value="KRN47066.1"/>
    <property type="molecule type" value="Genomic_DNA"/>
</dbReference>
<dbReference type="RefSeq" id="WP_057744126.1">
    <property type="nucleotide sequence ID" value="NZ_BJLU01000003.1"/>
</dbReference>
<accession>A0A0R2HBH1</accession>
<dbReference type="InterPro" id="IPR005234">
    <property type="entry name" value="ScpB_csome_segregation"/>
</dbReference>
<dbReference type="Proteomes" id="UP000051992">
    <property type="component" value="Unassembled WGS sequence"/>
</dbReference>
<sequence>MNDLDAQIEALLFVSGDEGVKLAELTAATEAEADQVMETLQRLQTKYATDAGSGLMLVKHGQQYQLVTKTELAPVIHQYFTAPITSNLSQSALEVLAIVAYQQPVTRIDVDEIRGVKSSAMLQKLVLRNLISVQGRADEAGRPNLYGTTEYFLDYFGLDALTDLPELGTAQTLEHLQASDQNDAEVPLFKETESAFTSDLLDESETN</sequence>
<dbReference type="GO" id="GO:0051304">
    <property type="term" value="P:chromosome separation"/>
    <property type="evidence" value="ECO:0007669"/>
    <property type="project" value="InterPro"/>
</dbReference>
<keyword evidence="2 5" id="KW-0132">Cell division</keyword>
<dbReference type="Gene3D" id="1.10.10.10">
    <property type="entry name" value="Winged helix-like DNA-binding domain superfamily/Winged helix DNA-binding domain"/>
    <property type="match status" value="2"/>
</dbReference>
<evidence type="ECO:0000313" key="7">
    <source>
        <dbReference type="Proteomes" id="UP000051992"/>
    </source>
</evidence>
<evidence type="ECO:0000256" key="1">
    <source>
        <dbReference type="ARBA" id="ARBA00022490"/>
    </source>
</evidence>
<evidence type="ECO:0000256" key="2">
    <source>
        <dbReference type="ARBA" id="ARBA00022618"/>
    </source>
</evidence>
<keyword evidence="7" id="KW-1185">Reference proteome</keyword>
<reference evidence="6 7" key="1">
    <citation type="journal article" date="2015" name="Genome Announc.">
        <title>Expanding the biotechnology potential of lactobacilli through comparative genomics of 213 strains and associated genera.</title>
        <authorList>
            <person name="Sun Z."/>
            <person name="Harris H.M."/>
            <person name="McCann A."/>
            <person name="Guo C."/>
            <person name="Argimon S."/>
            <person name="Zhang W."/>
            <person name="Yang X."/>
            <person name="Jeffery I.B."/>
            <person name="Cooney J.C."/>
            <person name="Kagawa T.F."/>
            <person name="Liu W."/>
            <person name="Song Y."/>
            <person name="Salvetti E."/>
            <person name="Wrobel A."/>
            <person name="Rasinkangas P."/>
            <person name="Parkhill J."/>
            <person name="Rea M.C."/>
            <person name="O'Sullivan O."/>
            <person name="Ritari J."/>
            <person name="Douillard F.P."/>
            <person name="Paul Ross R."/>
            <person name="Yang R."/>
            <person name="Briner A.E."/>
            <person name="Felis G.E."/>
            <person name="de Vos W.M."/>
            <person name="Barrangou R."/>
            <person name="Klaenhammer T.R."/>
            <person name="Caufield P.W."/>
            <person name="Cui Y."/>
            <person name="Zhang H."/>
            <person name="O'Toole P.W."/>
        </authorList>
    </citation>
    <scope>NUCLEOTIDE SEQUENCE [LARGE SCALE GENOMIC DNA]</scope>
    <source>
        <strain evidence="6 7">DSM 20410</strain>
    </source>
</reference>
<evidence type="ECO:0000256" key="3">
    <source>
        <dbReference type="ARBA" id="ARBA00022829"/>
    </source>
</evidence>
<dbReference type="SUPFAM" id="SSF46785">
    <property type="entry name" value="Winged helix' DNA-binding domain"/>
    <property type="match status" value="2"/>
</dbReference>
<name>A0A0R2HBH1_WEIVI</name>
<dbReference type="AlphaFoldDB" id="A0A0R2HBH1"/>
<dbReference type="HAMAP" id="MF_01804">
    <property type="entry name" value="ScpB"/>
    <property type="match status" value="1"/>
</dbReference>
<evidence type="ECO:0000256" key="4">
    <source>
        <dbReference type="ARBA" id="ARBA00023306"/>
    </source>
</evidence>
<evidence type="ECO:0000256" key="5">
    <source>
        <dbReference type="HAMAP-Rule" id="MF_01804"/>
    </source>
</evidence>
<comment type="subunit">
    <text evidence="5">Homodimer. Homodimerization may be required to stabilize the binding of ScpA to the Smc head domains. Component of a cohesin-like complex composed of ScpA, ScpB and the Smc homodimer, in which ScpA and ScpB bind to the head domain of Smc. The presence of the three proteins is required for the association of the complex with DNA.</text>
</comment>
<keyword evidence="1 5" id="KW-0963">Cytoplasm</keyword>
<comment type="similarity">
    <text evidence="5">Belongs to the ScpB family.</text>
</comment>
<proteinExistence type="inferred from homology"/>
<dbReference type="PANTHER" id="PTHR34298">
    <property type="entry name" value="SEGREGATION AND CONDENSATION PROTEIN B"/>
    <property type="match status" value="1"/>
</dbReference>
<dbReference type="OrthoDB" id="9806226at2"/>
<organism evidence="6 7">
    <name type="scientific">Weissella viridescens</name>
    <name type="common">Lactobacillus viridescens</name>
    <dbReference type="NCBI Taxonomy" id="1629"/>
    <lineage>
        <taxon>Bacteria</taxon>
        <taxon>Bacillati</taxon>
        <taxon>Bacillota</taxon>
        <taxon>Bacilli</taxon>
        <taxon>Lactobacillales</taxon>
        <taxon>Lactobacillaceae</taxon>
        <taxon>Weissella</taxon>
    </lineage>
</organism>
<dbReference type="Pfam" id="PF04079">
    <property type="entry name" value="SMC_ScpB"/>
    <property type="match status" value="1"/>
</dbReference>
<comment type="subcellular location">
    <subcellularLocation>
        <location evidence="5">Cytoplasm</location>
    </subcellularLocation>
    <text evidence="5">Associated with two foci at the outer edges of the nucleoid region in young cells, and at four foci within both cell halves in older cells.</text>
</comment>
<protein>
    <recommendedName>
        <fullName evidence="5">Segregation and condensation protein B</fullName>
    </recommendedName>
</protein>
<dbReference type="PATRIC" id="fig|1629.5.peg.339"/>